<sequence>MKKLLFVVCLLLTSLGAKAQFKKNSWVINPTITGLEYSYNDASKNHLGFSAHGGAFVMDNVALLLKLGSDWANTVDTYSVGVSGRYYSSRTGLYVGGGLYANLTRNGNNQLQSHKNDLGLSTEAGYAFFLSRTVTIEPAVYYDYSFKDSSDFSKFGLKVGFGFYF</sequence>
<dbReference type="InterPro" id="IPR036709">
    <property type="entry name" value="Autotransporte_beta_dom_sf"/>
</dbReference>
<evidence type="ECO:0000259" key="1">
    <source>
        <dbReference type="Pfam" id="PF03797"/>
    </source>
</evidence>
<dbReference type="InterPro" id="IPR005546">
    <property type="entry name" value="Autotransporte_beta"/>
</dbReference>
<dbReference type="SUPFAM" id="SSF103515">
    <property type="entry name" value="Autotransporter"/>
    <property type="match status" value="1"/>
</dbReference>
<protein>
    <recommendedName>
        <fullName evidence="1">Autotransporter domain-containing protein</fullName>
    </recommendedName>
</protein>
<dbReference type="Gene3D" id="2.40.128.130">
    <property type="entry name" value="Autotransporter beta-domain"/>
    <property type="match status" value="1"/>
</dbReference>
<name>A0A5J4S6A9_9ZZZZ</name>
<dbReference type="AlphaFoldDB" id="A0A5J4S6A9"/>
<comment type="caution">
    <text evidence="2">The sequence shown here is derived from an EMBL/GenBank/DDBJ whole genome shotgun (WGS) entry which is preliminary data.</text>
</comment>
<proteinExistence type="predicted"/>
<accession>A0A5J4S6A9</accession>
<feature type="domain" description="Autotransporter" evidence="1">
    <location>
        <begin position="74"/>
        <end position="159"/>
    </location>
</feature>
<gene>
    <name evidence="2" type="ORF">EZS27_010578</name>
</gene>
<evidence type="ECO:0000313" key="2">
    <source>
        <dbReference type="EMBL" id="KAA6341627.1"/>
    </source>
</evidence>
<dbReference type="EMBL" id="SNRY01000375">
    <property type="protein sequence ID" value="KAA6341627.1"/>
    <property type="molecule type" value="Genomic_DNA"/>
</dbReference>
<reference evidence="2" key="1">
    <citation type="submission" date="2019-03" db="EMBL/GenBank/DDBJ databases">
        <title>Single cell metagenomics reveals metabolic interactions within the superorganism composed of flagellate Streblomastix strix and complex community of Bacteroidetes bacteria on its surface.</title>
        <authorList>
            <person name="Treitli S.C."/>
            <person name="Kolisko M."/>
            <person name="Husnik F."/>
            <person name="Keeling P."/>
            <person name="Hampl V."/>
        </authorList>
    </citation>
    <scope>NUCLEOTIDE SEQUENCE</scope>
    <source>
        <strain evidence="2">STM</strain>
    </source>
</reference>
<organism evidence="2">
    <name type="scientific">termite gut metagenome</name>
    <dbReference type="NCBI Taxonomy" id="433724"/>
    <lineage>
        <taxon>unclassified sequences</taxon>
        <taxon>metagenomes</taxon>
        <taxon>organismal metagenomes</taxon>
    </lineage>
</organism>
<dbReference type="Pfam" id="PF03797">
    <property type="entry name" value="Autotransporter"/>
    <property type="match status" value="1"/>
</dbReference>